<sequence>MMSKIMKKRSKQLSVIELCLILFCGAVFSATATAQQLTTITGAVTDSVNSEPLAGVTVEAQGGSSVQTDPSGAFSIRVSLPATLIFTNVGYQQTRFEVTGTQPLVVRLVPSSEDLEEVVVIGYGTQKKTSLTAAVSTLKGNDIQSVPVANLSNTLGGRVAGVIVNQGSGEPGRDGSNIFIRGISSTGNNQPLLVVDGIPRDFTQLDPNNIETFTILKDAAAVAPYGVAGANGVVLVTTKRGKQGKATLTYNGYVGFQNPTVLPAYLSSYEEASLKNEAAKNVGLPEPFSDYALQKFKDGSDPDAYPNHDVWNHIVSRDALLTNHSIELSGGSEAVRYYGSFGYQKQDGMWKTTTTNRFNWAVNLEVDATRSTKITASIIGRSNNRYYPPSDQNLGGSGRTGRIFELAGFAQVGYGPLFFSNGMFGNYVSSAIFGTGYEKVKNSPQFNQLTIDQKIPFIEGLSFKGTFAYDPEFVDSKLWKTPMHIATIDTTQRPYVITDATFGDPKPLLVESFRKYQQFTYQASFNYARSFSQNDISALVAFESKTNSTRGTDVIRRNYNLIIDEVDMGSPNPVDREVAGTSSVAKQLGLVYRLTYAFADKYLLEASGRYDGSYYFAPGNRFGFFPAFSLGWRISEEKFFKNRIEGLTNLKLRGSYGEVGALAGSPFQYLSTYGVVGTSYAFNGTAVQGVYERAESNPNITWERAKKMDIGLEIGLWNDKLYLETDYFYEKRSNMLLNPNVVIPVEYGIGLSQENAGIMSNRGIEFSFRASHPLSNSLSVSLGGNFTYAKNKLLQVFETDVTYNNPNRRLTGRSLGTQFGYRSIGYFQADDFDGSGNLKPGIATQPWEPVQPGDIRYEDVDGNGKIDENDFVPIGYPTGSPGILYGFSPSVTFKNLSLEALFQGAANTSWYYHPSSIMPFWNGMKPYKHNLDYWTPENTDARNPRLTPSPTTNNSVTSSFWVGSAAYLRLKTVTLSYALPATLATRMHLQSARIYVAGQNLLTWTDLLYDPEIGTNNSYAPTSAWTYPQQKVMSFGLTLVY</sequence>
<comment type="similarity">
    <text evidence="7">Belongs to the TonB-dependent receptor family.</text>
</comment>
<comment type="subcellular location">
    <subcellularLocation>
        <location evidence="1 7">Cell outer membrane</location>
        <topology evidence="1 7">Multi-pass membrane protein</topology>
    </subcellularLocation>
</comment>
<evidence type="ECO:0000256" key="1">
    <source>
        <dbReference type="ARBA" id="ARBA00004571"/>
    </source>
</evidence>
<dbReference type="Gene3D" id="2.60.40.1120">
    <property type="entry name" value="Carboxypeptidase-like, regulatory domain"/>
    <property type="match status" value="1"/>
</dbReference>
<feature type="chain" id="PRO_5045990521" evidence="8">
    <location>
        <begin position="35"/>
        <end position="1041"/>
    </location>
</feature>
<dbReference type="SUPFAM" id="SSF49464">
    <property type="entry name" value="Carboxypeptidase regulatory domain-like"/>
    <property type="match status" value="1"/>
</dbReference>
<dbReference type="Gene3D" id="2.40.170.20">
    <property type="entry name" value="TonB-dependent receptor, beta-barrel domain"/>
    <property type="match status" value="1"/>
</dbReference>
<keyword evidence="3 7" id="KW-1134">Transmembrane beta strand</keyword>
<dbReference type="NCBIfam" id="TIGR04057">
    <property type="entry name" value="SusC_RagA_signa"/>
    <property type="match status" value="1"/>
</dbReference>
<evidence type="ECO:0000313" key="10">
    <source>
        <dbReference type="EMBL" id="GGC15087.1"/>
    </source>
</evidence>
<dbReference type="InterPro" id="IPR023997">
    <property type="entry name" value="TonB-dep_OMP_SusC/RagA_CS"/>
</dbReference>
<dbReference type="InterPro" id="IPR023996">
    <property type="entry name" value="TonB-dep_OMP_SusC/RagA"/>
</dbReference>
<feature type="signal peptide" evidence="8">
    <location>
        <begin position="1"/>
        <end position="34"/>
    </location>
</feature>
<reference evidence="11" key="1">
    <citation type="journal article" date="2019" name="Int. J. Syst. Evol. Microbiol.">
        <title>The Global Catalogue of Microorganisms (GCM) 10K type strain sequencing project: providing services to taxonomists for standard genome sequencing and annotation.</title>
        <authorList>
            <consortium name="The Broad Institute Genomics Platform"/>
            <consortium name="The Broad Institute Genome Sequencing Center for Infectious Disease"/>
            <person name="Wu L."/>
            <person name="Ma J."/>
        </authorList>
    </citation>
    <scope>NUCLEOTIDE SEQUENCE [LARGE SCALE GENOMIC DNA]</scope>
    <source>
        <strain evidence="11">CGMCC 1.15342</strain>
    </source>
</reference>
<protein>
    <submittedName>
        <fullName evidence="10">SusC/RagA family TonB-linked outer membrane protein</fullName>
    </submittedName>
</protein>
<dbReference type="InterPro" id="IPR008969">
    <property type="entry name" value="CarboxyPept-like_regulatory"/>
</dbReference>
<evidence type="ECO:0000256" key="5">
    <source>
        <dbReference type="ARBA" id="ARBA00023136"/>
    </source>
</evidence>
<organism evidence="10 11">
    <name type="scientific">Parapedobacter defluvii</name>
    <dbReference type="NCBI Taxonomy" id="2045106"/>
    <lineage>
        <taxon>Bacteria</taxon>
        <taxon>Pseudomonadati</taxon>
        <taxon>Bacteroidota</taxon>
        <taxon>Sphingobacteriia</taxon>
        <taxon>Sphingobacteriales</taxon>
        <taxon>Sphingobacteriaceae</taxon>
        <taxon>Parapedobacter</taxon>
    </lineage>
</organism>
<feature type="domain" description="TonB-dependent receptor plug" evidence="9">
    <location>
        <begin position="128"/>
        <end position="233"/>
    </location>
</feature>
<dbReference type="PROSITE" id="PS52016">
    <property type="entry name" value="TONB_DEPENDENT_REC_3"/>
    <property type="match status" value="1"/>
</dbReference>
<keyword evidence="8" id="KW-0732">Signal</keyword>
<dbReference type="InterPro" id="IPR036942">
    <property type="entry name" value="Beta-barrel_TonB_sf"/>
</dbReference>
<dbReference type="InterPro" id="IPR018247">
    <property type="entry name" value="EF_Hand_1_Ca_BS"/>
</dbReference>
<dbReference type="InterPro" id="IPR037066">
    <property type="entry name" value="Plug_dom_sf"/>
</dbReference>
<accession>A0ABQ1L202</accession>
<comment type="caution">
    <text evidence="10">The sequence shown here is derived from an EMBL/GenBank/DDBJ whole genome shotgun (WGS) entry which is preliminary data.</text>
</comment>
<dbReference type="EMBL" id="BMIK01000001">
    <property type="protein sequence ID" value="GGC15087.1"/>
    <property type="molecule type" value="Genomic_DNA"/>
</dbReference>
<dbReference type="Pfam" id="PF13715">
    <property type="entry name" value="CarbopepD_reg_2"/>
    <property type="match status" value="1"/>
</dbReference>
<dbReference type="InterPro" id="IPR012910">
    <property type="entry name" value="Plug_dom"/>
</dbReference>
<dbReference type="Gene3D" id="2.170.130.10">
    <property type="entry name" value="TonB-dependent receptor, plug domain"/>
    <property type="match status" value="1"/>
</dbReference>
<keyword evidence="11" id="KW-1185">Reference proteome</keyword>
<keyword evidence="2 7" id="KW-0813">Transport</keyword>
<evidence type="ECO:0000256" key="3">
    <source>
        <dbReference type="ARBA" id="ARBA00022452"/>
    </source>
</evidence>
<evidence type="ECO:0000313" key="11">
    <source>
        <dbReference type="Proteomes" id="UP000597338"/>
    </source>
</evidence>
<dbReference type="Proteomes" id="UP000597338">
    <property type="component" value="Unassembled WGS sequence"/>
</dbReference>
<dbReference type="SUPFAM" id="SSF56935">
    <property type="entry name" value="Porins"/>
    <property type="match status" value="1"/>
</dbReference>
<gene>
    <name evidence="10" type="ORF">GCM10011386_03590</name>
</gene>
<keyword evidence="6 7" id="KW-0998">Cell outer membrane</keyword>
<evidence type="ECO:0000256" key="4">
    <source>
        <dbReference type="ARBA" id="ARBA00022692"/>
    </source>
</evidence>
<keyword evidence="5 7" id="KW-0472">Membrane</keyword>
<dbReference type="PROSITE" id="PS00018">
    <property type="entry name" value="EF_HAND_1"/>
    <property type="match status" value="1"/>
</dbReference>
<evidence type="ECO:0000256" key="7">
    <source>
        <dbReference type="PROSITE-ProRule" id="PRU01360"/>
    </source>
</evidence>
<dbReference type="InterPro" id="IPR039426">
    <property type="entry name" value="TonB-dep_rcpt-like"/>
</dbReference>
<evidence type="ECO:0000256" key="6">
    <source>
        <dbReference type="ARBA" id="ARBA00023237"/>
    </source>
</evidence>
<evidence type="ECO:0000256" key="2">
    <source>
        <dbReference type="ARBA" id="ARBA00022448"/>
    </source>
</evidence>
<name>A0ABQ1L202_9SPHI</name>
<dbReference type="Pfam" id="PF07715">
    <property type="entry name" value="Plug"/>
    <property type="match status" value="1"/>
</dbReference>
<evidence type="ECO:0000256" key="8">
    <source>
        <dbReference type="SAM" id="SignalP"/>
    </source>
</evidence>
<keyword evidence="4 7" id="KW-0812">Transmembrane</keyword>
<dbReference type="NCBIfam" id="TIGR04056">
    <property type="entry name" value="OMP_RagA_SusC"/>
    <property type="match status" value="1"/>
</dbReference>
<evidence type="ECO:0000259" key="9">
    <source>
        <dbReference type="Pfam" id="PF07715"/>
    </source>
</evidence>
<proteinExistence type="inferred from homology"/>